<dbReference type="SMART" id="SM00073">
    <property type="entry name" value="HPT"/>
    <property type="match status" value="1"/>
</dbReference>
<dbReference type="GO" id="GO:0000160">
    <property type="term" value="P:phosphorelay signal transduction system"/>
    <property type="evidence" value="ECO:0007669"/>
    <property type="project" value="InterPro"/>
</dbReference>
<gene>
    <name evidence="3" type="ORF">DGI_0822</name>
</gene>
<dbReference type="CDD" id="cd00088">
    <property type="entry name" value="HPT"/>
    <property type="match status" value="1"/>
</dbReference>
<keyword evidence="1" id="KW-0597">Phosphoprotein</keyword>
<dbReference type="PANTHER" id="PTHR43395">
    <property type="entry name" value="SENSOR HISTIDINE KINASE CHEA"/>
    <property type="match status" value="1"/>
</dbReference>
<dbReference type="PROSITE" id="PS50894">
    <property type="entry name" value="HPT"/>
    <property type="match status" value="1"/>
</dbReference>
<organism evidence="3 4">
    <name type="scientific">Megalodesulfovibrio gigas (strain ATCC 19364 / DSM 1382 / NCIMB 9332 / VKM B-1759)</name>
    <name type="common">Desulfovibrio gigas</name>
    <dbReference type="NCBI Taxonomy" id="1121448"/>
    <lineage>
        <taxon>Bacteria</taxon>
        <taxon>Pseudomonadati</taxon>
        <taxon>Thermodesulfobacteriota</taxon>
        <taxon>Desulfovibrionia</taxon>
        <taxon>Desulfovibrionales</taxon>
        <taxon>Desulfovibrionaceae</taxon>
        <taxon>Megalodesulfovibrio</taxon>
    </lineage>
</organism>
<feature type="domain" description="HPt" evidence="2">
    <location>
        <begin position="1"/>
        <end position="101"/>
    </location>
</feature>
<evidence type="ECO:0000259" key="2">
    <source>
        <dbReference type="PROSITE" id="PS50894"/>
    </source>
</evidence>
<proteinExistence type="predicted"/>
<dbReference type="STRING" id="1121448.DGI_0822"/>
<accession>T2G9Y4</accession>
<dbReference type="EMBL" id="CP006585">
    <property type="protein sequence ID" value="AGW12717.1"/>
    <property type="molecule type" value="Genomic_DNA"/>
</dbReference>
<reference evidence="3 4" key="1">
    <citation type="journal article" date="2013" name="J. Bacteriol.">
        <title>Roles of HynAB and Ech, the only two hydrogenases found in the model sulfate reducer Desulfovibrio gigas.</title>
        <authorList>
            <person name="Morais-Silva F.O."/>
            <person name="Santos C.I."/>
            <person name="Rodrigues R."/>
            <person name="Pereira I.A."/>
            <person name="Rodrigues-Pousada C."/>
        </authorList>
    </citation>
    <scope>NUCLEOTIDE SEQUENCE [LARGE SCALE GENOMIC DNA]</scope>
    <source>
        <strain evidence="4">ATCC 19364 / DSM 1382 / NCIMB 9332 / VKM B-1759</strain>
    </source>
</reference>
<dbReference type="GO" id="GO:0004672">
    <property type="term" value="F:protein kinase activity"/>
    <property type="evidence" value="ECO:0007669"/>
    <property type="project" value="UniProtKB-ARBA"/>
</dbReference>
<dbReference type="RefSeq" id="WP_021759408.1">
    <property type="nucleotide sequence ID" value="NC_022444.1"/>
</dbReference>
<evidence type="ECO:0000256" key="1">
    <source>
        <dbReference type="PROSITE-ProRule" id="PRU00110"/>
    </source>
</evidence>
<dbReference type="InterPro" id="IPR008207">
    <property type="entry name" value="Sig_transdc_His_kin_Hpt_dom"/>
</dbReference>
<dbReference type="PATRIC" id="fig|1121448.10.peg.824"/>
<dbReference type="KEGG" id="dgg:DGI_0822"/>
<reference evidence="4" key="2">
    <citation type="submission" date="2013-07" db="EMBL/GenBank/DDBJ databases">
        <authorList>
            <person name="Morais-Silva F.O."/>
            <person name="Rezende A.M."/>
            <person name="Pimentel C."/>
            <person name="Resende D.M."/>
            <person name="Santos C.I."/>
            <person name="Clemente C."/>
            <person name="de Oliveira L.M."/>
            <person name="da Silva S.M."/>
            <person name="Costa D.A."/>
            <person name="Varela-Raposo A."/>
            <person name="Horacio E.C.A."/>
            <person name="Matos M."/>
            <person name="Flores O."/>
            <person name="Ruiz J.C."/>
            <person name="Rodrigues-Pousada C."/>
        </authorList>
    </citation>
    <scope>NUCLEOTIDE SEQUENCE [LARGE SCALE GENOMIC DNA]</scope>
    <source>
        <strain evidence="4">ATCC 19364 / DSM 1382 / NCIMB 9332 / VKM B-1759</strain>
    </source>
</reference>
<feature type="modified residue" description="Phosphohistidine" evidence="1">
    <location>
        <position position="44"/>
    </location>
</feature>
<dbReference type="Pfam" id="PF01627">
    <property type="entry name" value="Hpt"/>
    <property type="match status" value="1"/>
</dbReference>
<evidence type="ECO:0000313" key="3">
    <source>
        <dbReference type="EMBL" id="AGW12717.1"/>
    </source>
</evidence>
<dbReference type="AlphaFoldDB" id="T2G9Y4"/>
<dbReference type="Gene3D" id="1.20.120.160">
    <property type="entry name" value="HPT domain"/>
    <property type="match status" value="1"/>
</dbReference>
<protein>
    <submittedName>
        <fullName evidence="3">Putative chemotaxis protein CheA</fullName>
    </submittedName>
</protein>
<evidence type="ECO:0000313" key="4">
    <source>
        <dbReference type="Proteomes" id="UP000016587"/>
    </source>
</evidence>
<dbReference type="InterPro" id="IPR051315">
    <property type="entry name" value="Bact_Chemotaxis_CheA"/>
</dbReference>
<sequence>MNLDHSVFVESCMEHLDHAEQAILDLEQGGEFRPLLQRVYRCLHTVKGDASTVGNTLAATTAHAMEDELEVLMTAGPPFTRAHASQLLNRLDHLRAAIHAA</sequence>
<keyword evidence="4" id="KW-1185">Reference proteome</keyword>
<dbReference type="HOGENOM" id="CLU_2286922_0_0_7"/>
<dbReference type="PANTHER" id="PTHR43395:SF10">
    <property type="entry name" value="CHEMOTAXIS PROTEIN CHEA"/>
    <property type="match status" value="1"/>
</dbReference>
<dbReference type="Proteomes" id="UP000016587">
    <property type="component" value="Chromosome"/>
</dbReference>
<dbReference type="SUPFAM" id="SSF47226">
    <property type="entry name" value="Histidine-containing phosphotransfer domain, HPT domain"/>
    <property type="match status" value="1"/>
</dbReference>
<dbReference type="InterPro" id="IPR036641">
    <property type="entry name" value="HPT_dom_sf"/>
</dbReference>
<name>T2G9Y4_MEGG1</name>